<name>A0A8S1UKS0_PAROT</name>
<keyword evidence="2" id="KW-1185">Reference proteome</keyword>
<accession>A0A8S1UKS0</accession>
<sequence length="365" mass="44016">MKYQVVELFFRFEFYSYKCKQIKRKINIDLFFLVIANLAKRNQGQNFKQILIKIFKYKNQLQYKQFFLIKVKKMFLCNVKKRGKKQNQEAHEQQESIQNHKIGILNDNDGRLFYTQFQIKLTQEKEIQYILNESIIRREQIYDISSKLEILSNYEQIKFLTWIGSYQKNYQKIGKWTAQWKGNKIYDVGGYYSIVGKKCGIWKEIINNYWEKAKIYELGEYINGERQGFWKFILDEKEIGGGRYNSIGQKDGKWIELNGGFWQNSKVSYIGEYKNGMKIGMWDIQHENKRIGGGQYDEQFGPIGKWVELIDGFYSYLEIIYIGEYNKGKKVGRWDIKYQEKSQDSFLLMFFFILLQQNQQRWRII</sequence>
<proteinExistence type="predicted"/>
<organism evidence="1 2">
    <name type="scientific">Paramecium octaurelia</name>
    <dbReference type="NCBI Taxonomy" id="43137"/>
    <lineage>
        <taxon>Eukaryota</taxon>
        <taxon>Sar</taxon>
        <taxon>Alveolata</taxon>
        <taxon>Ciliophora</taxon>
        <taxon>Intramacronucleata</taxon>
        <taxon>Oligohymenophorea</taxon>
        <taxon>Peniculida</taxon>
        <taxon>Parameciidae</taxon>
        <taxon>Paramecium</taxon>
    </lineage>
</organism>
<dbReference type="EMBL" id="CAJJDP010000045">
    <property type="protein sequence ID" value="CAD8164362.1"/>
    <property type="molecule type" value="Genomic_DNA"/>
</dbReference>
<evidence type="ECO:0000313" key="1">
    <source>
        <dbReference type="EMBL" id="CAD8164362.1"/>
    </source>
</evidence>
<gene>
    <name evidence="1" type="ORF">POCTA_138.1.T0450007</name>
</gene>
<evidence type="ECO:0000313" key="2">
    <source>
        <dbReference type="Proteomes" id="UP000683925"/>
    </source>
</evidence>
<comment type="caution">
    <text evidence="1">The sequence shown here is derived from an EMBL/GenBank/DDBJ whole genome shotgun (WGS) entry which is preliminary data.</text>
</comment>
<dbReference type="PANTHER" id="PTHR33706:SF1">
    <property type="entry name" value="TPR REPEAT PROTEIN"/>
    <property type="match status" value="1"/>
</dbReference>
<reference evidence="1" key="1">
    <citation type="submission" date="2021-01" db="EMBL/GenBank/DDBJ databases">
        <authorList>
            <consortium name="Genoscope - CEA"/>
            <person name="William W."/>
        </authorList>
    </citation>
    <scope>NUCLEOTIDE SEQUENCE</scope>
</reference>
<dbReference type="OMA" id="GIWMEID"/>
<dbReference type="AlphaFoldDB" id="A0A8S1UKS0"/>
<dbReference type="PANTHER" id="PTHR33706">
    <property type="entry name" value="MORN VARIANT REPEAT PROTEIN"/>
    <property type="match status" value="1"/>
</dbReference>
<dbReference type="Proteomes" id="UP000683925">
    <property type="component" value="Unassembled WGS sequence"/>
</dbReference>
<protein>
    <submittedName>
        <fullName evidence="1">Uncharacterized protein</fullName>
    </submittedName>
</protein>